<reference evidence="2 3" key="2">
    <citation type="journal article" date="2019" name="G3 (Bethesda)">
        <title>Hybrid Assembly of the Genome of the Entomopathogenic Nematode Steinernema carpocapsae Identifies the X-Chromosome.</title>
        <authorList>
            <person name="Serra L."/>
            <person name="Macchietto M."/>
            <person name="Macias-Munoz A."/>
            <person name="McGill C.J."/>
            <person name="Rodriguez I.M."/>
            <person name="Rodriguez B."/>
            <person name="Murad R."/>
            <person name="Mortazavi A."/>
        </authorList>
    </citation>
    <scope>NUCLEOTIDE SEQUENCE [LARGE SCALE GENOMIC DNA]</scope>
    <source>
        <strain evidence="2 3">ALL</strain>
    </source>
</reference>
<protein>
    <submittedName>
        <fullName evidence="2">Uncharacterized protein</fullName>
    </submittedName>
</protein>
<proteinExistence type="predicted"/>
<reference evidence="2 3" key="1">
    <citation type="journal article" date="2015" name="Genome Biol.">
        <title>Comparative genomics of Steinernema reveals deeply conserved gene regulatory networks.</title>
        <authorList>
            <person name="Dillman A.R."/>
            <person name="Macchietto M."/>
            <person name="Porter C.F."/>
            <person name="Rogers A."/>
            <person name="Williams B."/>
            <person name="Antoshechkin I."/>
            <person name="Lee M.M."/>
            <person name="Goodwin Z."/>
            <person name="Lu X."/>
            <person name="Lewis E.E."/>
            <person name="Goodrich-Blair H."/>
            <person name="Stock S.P."/>
            <person name="Adams B.J."/>
            <person name="Sternberg P.W."/>
            <person name="Mortazavi A."/>
        </authorList>
    </citation>
    <scope>NUCLEOTIDE SEQUENCE [LARGE SCALE GENOMIC DNA]</scope>
    <source>
        <strain evidence="2 3">ALL</strain>
    </source>
</reference>
<comment type="caution">
    <text evidence="2">The sequence shown here is derived from an EMBL/GenBank/DDBJ whole genome shotgun (WGS) entry which is preliminary data.</text>
</comment>
<gene>
    <name evidence="2" type="ORF">L596_018410</name>
</gene>
<organism evidence="2 3">
    <name type="scientific">Steinernema carpocapsae</name>
    <name type="common">Entomopathogenic nematode</name>
    <dbReference type="NCBI Taxonomy" id="34508"/>
    <lineage>
        <taxon>Eukaryota</taxon>
        <taxon>Metazoa</taxon>
        <taxon>Ecdysozoa</taxon>
        <taxon>Nematoda</taxon>
        <taxon>Chromadorea</taxon>
        <taxon>Rhabditida</taxon>
        <taxon>Tylenchina</taxon>
        <taxon>Panagrolaimomorpha</taxon>
        <taxon>Strongyloidoidea</taxon>
        <taxon>Steinernematidae</taxon>
        <taxon>Steinernema</taxon>
    </lineage>
</organism>
<evidence type="ECO:0000313" key="3">
    <source>
        <dbReference type="Proteomes" id="UP000298663"/>
    </source>
</evidence>
<name>A0A4U5N4J4_STECR</name>
<evidence type="ECO:0000256" key="1">
    <source>
        <dbReference type="SAM" id="SignalP"/>
    </source>
</evidence>
<feature type="chain" id="PRO_5020730433" evidence="1">
    <location>
        <begin position="18"/>
        <end position="95"/>
    </location>
</feature>
<feature type="signal peptide" evidence="1">
    <location>
        <begin position="1"/>
        <end position="17"/>
    </location>
</feature>
<dbReference type="EMBL" id="AZBU02000005">
    <property type="protein sequence ID" value="TKR77436.1"/>
    <property type="molecule type" value="Genomic_DNA"/>
</dbReference>
<dbReference type="Proteomes" id="UP000298663">
    <property type="component" value="Unassembled WGS sequence"/>
</dbReference>
<keyword evidence="3" id="KW-1185">Reference proteome</keyword>
<evidence type="ECO:0000313" key="2">
    <source>
        <dbReference type="EMBL" id="TKR77436.1"/>
    </source>
</evidence>
<dbReference type="AlphaFoldDB" id="A0A4U5N4J4"/>
<keyword evidence="1" id="KW-0732">Signal</keyword>
<sequence length="95" mass="10909">MLLKLTVLVFLAAYVAGEVPDRPAPGNSKVPVVHDPMDKAVPVVQNSMFFRRCRHYKDPRCRRDVKYVEAKKTRCEPGNPWCLRSEEMVSDSVIY</sequence>
<accession>A0A4U5N4J4</accession>